<dbReference type="Gene3D" id="3.40.50.720">
    <property type="entry name" value="NAD(P)-binding Rossmann-like Domain"/>
    <property type="match status" value="1"/>
</dbReference>
<accession>A0A2G9ZEK2</accession>
<dbReference type="GO" id="GO:0016491">
    <property type="term" value="F:oxidoreductase activity"/>
    <property type="evidence" value="ECO:0007669"/>
    <property type="project" value="UniProtKB-KW"/>
</dbReference>
<dbReference type="InterPro" id="IPR051911">
    <property type="entry name" value="SDR_oxidoreductase"/>
</dbReference>
<dbReference type="EMBL" id="PCSB01000058">
    <property type="protein sequence ID" value="PIP31594.1"/>
    <property type="molecule type" value="Genomic_DNA"/>
</dbReference>
<proteinExistence type="inferred from homology"/>
<dbReference type="SUPFAM" id="SSF51735">
    <property type="entry name" value="NAD(P)-binding Rossmann-fold domains"/>
    <property type="match status" value="1"/>
</dbReference>
<dbReference type="PANTHER" id="PTHR43976">
    <property type="entry name" value="SHORT CHAIN DEHYDROGENASE"/>
    <property type="match status" value="1"/>
</dbReference>
<dbReference type="AlphaFoldDB" id="A0A2G9ZEK2"/>
<dbReference type="PANTHER" id="PTHR43976:SF16">
    <property type="entry name" value="SHORT-CHAIN DEHYDROGENASE_REDUCTASE FAMILY PROTEIN"/>
    <property type="match status" value="1"/>
</dbReference>
<dbReference type="Proteomes" id="UP000230447">
    <property type="component" value="Unassembled WGS sequence"/>
</dbReference>
<keyword evidence="2" id="KW-0560">Oxidoreductase</keyword>
<gene>
    <name evidence="4" type="ORF">COX24_02715</name>
</gene>
<evidence type="ECO:0000313" key="4">
    <source>
        <dbReference type="EMBL" id="PIP31594.1"/>
    </source>
</evidence>
<evidence type="ECO:0000256" key="3">
    <source>
        <dbReference type="RuleBase" id="RU000363"/>
    </source>
</evidence>
<dbReference type="Pfam" id="PF00106">
    <property type="entry name" value="adh_short"/>
    <property type="match status" value="1"/>
</dbReference>
<evidence type="ECO:0000313" key="5">
    <source>
        <dbReference type="Proteomes" id="UP000230447"/>
    </source>
</evidence>
<comment type="similarity">
    <text evidence="1 3">Belongs to the short-chain dehydrogenases/reductases (SDR) family.</text>
</comment>
<dbReference type="PRINTS" id="PR00081">
    <property type="entry name" value="GDHRDH"/>
</dbReference>
<name>A0A2G9ZEK2_9BACT</name>
<sequence length="272" mass="31083">MIKKVIIITGVSSGIGKAFIHKALGNTKEGEFVVGLGRTNIPDFTHERYLFIRTDLKYSSSVKQAVQRIKKRLGRVDVLINNAGFGYRSTVEDLSIDEMREQFEVNLFGPLYLTSLVLPLMRKQGHGHIINISSVGSVVSTPTLGYYTATKASLDKLSEVLDQEAEKFNIKVSVLIPGAVKTDFGKNIRIPKGYSKTTYTSLYKEWQHRFAYFFKRQDTSEGVANYLWSLIQKPARVRYISRRDQVMCALKRVLPHSIFQFIFLNYFYKNES</sequence>
<dbReference type="InterPro" id="IPR002347">
    <property type="entry name" value="SDR_fam"/>
</dbReference>
<evidence type="ECO:0000256" key="2">
    <source>
        <dbReference type="ARBA" id="ARBA00023002"/>
    </source>
</evidence>
<dbReference type="PRINTS" id="PR00080">
    <property type="entry name" value="SDRFAMILY"/>
</dbReference>
<dbReference type="InterPro" id="IPR036291">
    <property type="entry name" value="NAD(P)-bd_dom_sf"/>
</dbReference>
<comment type="caution">
    <text evidence="4">The sequence shown here is derived from an EMBL/GenBank/DDBJ whole genome shotgun (WGS) entry which is preliminary data.</text>
</comment>
<evidence type="ECO:0000256" key="1">
    <source>
        <dbReference type="ARBA" id="ARBA00006484"/>
    </source>
</evidence>
<protein>
    <submittedName>
        <fullName evidence="4">Short-chain dehydrogenase/reductase</fullName>
    </submittedName>
</protein>
<organism evidence="4 5">
    <name type="scientific">bacterium (Candidatus Gribaldobacteria) CG23_combo_of_CG06-09_8_20_14_all_37_87_8</name>
    <dbReference type="NCBI Taxonomy" id="2014278"/>
    <lineage>
        <taxon>Bacteria</taxon>
        <taxon>Candidatus Gribaldobacteria</taxon>
    </lineage>
</organism>
<reference evidence="4 5" key="1">
    <citation type="submission" date="2017-09" db="EMBL/GenBank/DDBJ databases">
        <title>Depth-based differentiation of microbial function through sediment-hosted aquifers and enrichment of novel symbionts in the deep terrestrial subsurface.</title>
        <authorList>
            <person name="Probst A.J."/>
            <person name="Ladd B."/>
            <person name="Jarett J.K."/>
            <person name="Geller-Mcgrath D.E."/>
            <person name="Sieber C.M."/>
            <person name="Emerson J.B."/>
            <person name="Anantharaman K."/>
            <person name="Thomas B.C."/>
            <person name="Malmstrom R."/>
            <person name="Stieglmeier M."/>
            <person name="Klingl A."/>
            <person name="Woyke T."/>
            <person name="Ryan C.M."/>
            <person name="Banfield J.F."/>
        </authorList>
    </citation>
    <scope>NUCLEOTIDE SEQUENCE [LARGE SCALE GENOMIC DNA]</scope>
    <source>
        <strain evidence="4">CG23_combo_of_CG06-09_8_20_14_all_37_87_8</strain>
    </source>
</reference>